<organism evidence="11 12">
    <name type="scientific">Henningerozyma blattae (strain ATCC 34711 / CBS 6284 / DSM 70876 / NBRC 10599 / NRRL Y-10934 / UCD 77-7)</name>
    <name type="common">Yeast</name>
    <name type="synonym">Tetrapisispora blattae</name>
    <dbReference type="NCBI Taxonomy" id="1071380"/>
    <lineage>
        <taxon>Eukaryota</taxon>
        <taxon>Fungi</taxon>
        <taxon>Dikarya</taxon>
        <taxon>Ascomycota</taxon>
        <taxon>Saccharomycotina</taxon>
        <taxon>Saccharomycetes</taxon>
        <taxon>Saccharomycetales</taxon>
        <taxon>Saccharomycetaceae</taxon>
        <taxon>Henningerozyma</taxon>
    </lineage>
</organism>
<dbReference type="InterPro" id="IPR000326">
    <property type="entry name" value="PAP2/HPO"/>
</dbReference>
<name>I2GZ18_HENB6</name>
<gene>
    <name evidence="11" type="primary">TBLA0B05410</name>
    <name evidence="11" type="ORF">TBLA_0B05410</name>
</gene>
<dbReference type="InParanoid" id="I2GZ18"/>
<protein>
    <recommendedName>
        <fullName evidence="10">Phosphatidic acid phosphatase type 2/haloperoxidase domain-containing protein</fullName>
    </recommendedName>
</protein>
<evidence type="ECO:0000313" key="11">
    <source>
        <dbReference type="EMBL" id="CCH59370.1"/>
    </source>
</evidence>
<evidence type="ECO:0000256" key="3">
    <source>
        <dbReference type="ARBA" id="ARBA00022801"/>
    </source>
</evidence>
<feature type="transmembrane region" description="Helical" evidence="9">
    <location>
        <begin position="400"/>
        <end position="419"/>
    </location>
</feature>
<dbReference type="eggNOG" id="KOG2822">
    <property type="taxonomic scope" value="Eukaryota"/>
</dbReference>
<dbReference type="KEGG" id="tbl:TBLA_0B05410"/>
<evidence type="ECO:0000256" key="8">
    <source>
        <dbReference type="SAM" id="MobiDB-lite"/>
    </source>
</evidence>
<comment type="similarity">
    <text evidence="7">Belongs to the type 2 lipid phosphate phosphatase family.</text>
</comment>
<dbReference type="HOGENOM" id="CLU_019266_1_1_1"/>
<dbReference type="GO" id="GO:0042392">
    <property type="term" value="F:sphingosine-1-phosphate phosphatase activity"/>
    <property type="evidence" value="ECO:0007669"/>
    <property type="project" value="TreeGrafter"/>
</dbReference>
<dbReference type="SMART" id="SM00014">
    <property type="entry name" value="acidPPc"/>
    <property type="match status" value="1"/>
</dbReference>
<evidence type="ECO:0000313" key="12">
    <source>
        <dbReference type="Proteomes" id="UP000002866"/>
    </source>
</evidence>
<evidence type="ECO:0000256" key="6">
    <source>
        <dbReference type="ARBA" id="ARBA00023136"/>
    </source>
</evidence>
<keyword evidence="4" id="KW-0256">Endoplasmic reticulum</keyword>
<feature type="transmembrane region" description="Helical" evidence="9">
    <location>
        <begin position="343"/>
        <end position="362"/>
    </location>
</feature>
<comment type="subcellular location">
    <subcellularLocation>
        <location evidence="1">Endoplasmic reticulum membrane</location>
        <topology evidence="1">Multi-pass membrane protein</topology>
    </subcellularLocation>
</comment>
<dbReference type="Proteomes" id="UP000002866">
    <property type="component" value="Chromosome 2"/>
</dbReference>
<dbReference type="GO" id="GO:0006629">
    <property type="term" value="P:lipid metabolic process"/>
    <property type="evidence" value="ECO:0007669"/>
    <property type="project" value="UniProtKB-ARBA"/>
</dbReference>
<keyword evidence="5 9" id="KW-1133">Transmembrane helix</keyword>
<dbReference type="PANTHER" id="PTHR14969:SF28">
    <property type="entry name" value="DIHYDROSPHINGOSINE 1-PHOSPHATE PHOSPHATASE LCB3-RELATED"/>
    <property type="match status" value="1"/>
</dbReference>
<proteinExistence type="inferred from homology"/>
<keyword evidence="2 9" id="KW-0812">Transmembrane</keyword>
<dbReference type="Pfam" id="PF01569">
    <property type="entry name" value="PAP2"/>
    <property type="match status" value="1"/>
</dbReference>
<keyword evidence="3" id="KW-0378">Hydrolase</keyword>
<feature type="transmembrane region" description="Helical" evidence="9">
    <location>
        <begin position="537"/>
        <end position="558"/>
    </location>
</feature>
<sequence>MPPYQEPRIRSTSMSLYTNNINNTNSSSSSSNNNNSSNSNINNNGNGITYLNGNGSATATFFKKDQLLPTNEEYISNNLQIDSQIEDNEFDYTNNDDSMEENADTINEVNDEDDFNVQNDLTYQTLINDSSLPNLNYSSSNNNNASYILQEFELEQQPQNSLQLPRKKRPRSLSDPMDILETNVLNDPGNHPSIHFKSKMSSFRFATRCYLKQFTDNQSQPLYAFQLANRNNFKDYFFAYSSLLGSHNFYLIFLPIPPWIGQYELIVDMVYILAYTIYISGFLKDFWCLPRPKSPPLHRITLSDYTAREYGAPSSHTANATGMSLLLFWYVNKNDYLSLKFKVSLYLITLIYHFTLVIGRLYCGMHGMLDLISGTFIGIFVFQARLVGKWLAQGLDKSKYFFLPIISLAWGFLILFKHVRPIDECPCFEDSVAFIGVIGGLEITDWVMKVSGFTLVDQMKHNTDLKTVCLRLLIGVPCVIIWKAFISKPLIYSIMLKCGVKDDREERIKLREDAEKKHKNECIPYIGIPVIDIIGRYFIYSGIPPVTLLFCPFVFRLFGVL</sequence>
<feature type="region of interest" description="Disordered" evidence="8">
    <location>
        <begin position="18"/>
        <end position="41"/>
    </location>
</feature>
<feature type="transmembrane region" description="Helical" evidence="9">
    <location>
        <begin position="368"/>
        <end position="388"/>
    </location>
</feature>
<dbReference type="EMBL" id="HE806317">
    <property type="protein sequence ID" value="CCH59370.1"/>
    <property type="molecule type" value="Genomic_DNA"/>
</dbReference>
<feature type="domain" description="Phosphatidic acid phosphatase type 2/haloperoxidase" evidence="10">
    <location>
        <begin position="266"/>
        <end position="386"/>
    </location>
</feature>
<dbReference type="GeneID" id="14493909"/>
<evidence type="ECO:0000256" key="9">
    <source>
        <dbReference type="SAM" id="Phobius"/>
    </source>
</evidence>
<evidence type="ECO:0000256" key="4">
    <source>
        <dbReference type="ARBA" id="ARBA00022824"/>
    </source>
</evidence>
<feature type="transmembrane region" description="Helical" evidence="9">
    <location>
        <begin position="265"/>
        <end position="283"/>
    </location>
</feature>
<dbReference type="OMA" id="FATRCYL"/>
<evidence type="ECO:0000256" key="5">
    <source>
        <dbReference type="ARBA" id="ARBA00022989"/>
    </source>
</evidence>
<dbReference type="Gene3D" id="1.20.144.10">
    <property type="entry name" value="Phosphatidic acid phosphatase type 2/haloperoxidase"/>
    <property type="match status" value="1"/>
</dbReference>
<evidence type="ECO:0000259" key="10">
    <source>
        <dbReference type="SMART" id="SM00014"/>
    </source>
</evidence>
<feature type="transmembrane region" description="Helical" evidence="9">
    <location>
        <begin position="431"/>
        <end position="456"/>
    </location>
</feature>
<feature type="transmembrane region" description="Helical" evidence="9">
    <location>
        <begin position="468"/>
        <end position="486"/>
    </location>
</feature>
<evidence type="ECO:0000256" key="1">
    <source>
        <dbReference type="ARBA" id="ARBA00004477"/>
    </source>
</evidence>
<dbReference type="OrthoDB" id="301434at2759"/>
<evidence type="ECO:0000256" key="7">
    <source>
        <dbReference type="ARBA" id="ARBA00038324"/>
    </source>
</evidence>
<evidence type="ECO:0000256" key="2">
    <source>
        <dbReference type="ARBA" id="ARBA00022692"/>
    </source>
</evidence>
<dbReference type="PANTHER" id="PTHR14969">
    <property type="entry name" value="SPHINGOSINE-1-PHOSPHATE PHOSPHOHYDROLASE"/>
    <property type="match status" value="1"/>
</dbReference>
<dbReference type="GO" id="GO:0005789">
    <property type="term" value="C:endoplasmic reticulum membrane"/>
    <property type="evidence" value="ECO:0007669"/>
    <property type="project" value="UniProtKB-SubCell"/>
</dbReference>
<dbReference type="RefSeq" id="XP_004178889.1">
    <property type="nucleotide sequence ID" value="XM_004178841.1"/>
</dbReference>
<dbReference type="InterPro" id="IPR036938">
    <property type="entry name" value="PAP2/HPO_sf"/>
</dbReference>
<dbReference type="CDD" id="cd03388">
    <property type="entry name" value="PAP2_SPPase1"/>
    <property type="match status" value="1"/>
</dbReference>
<dbReference type="STRING" id="1071380.I2GZ18"/>
<dbReference type="SUPFAM" id="SSF48317">
    <property type="entry name" value="Acid phosphatase/Vanadium-dependent haloperoxidase"/>
    <property type="match status" value="1"/>
</dbReference>
<dbReference type="AlphaFoldDB" id="I2GZ18"/>
<feature type="transmembrane region" description="Helical" evidence="9">
    <location>
        <begin position="236"/>
        <end position="253"/>
    </location>
</feature>
<reference evidence="11 12" key="1">
    <citation type="journal article" date="2011" name="Proc. Natl. Acad. Sci. U.S.A.">
        <title>Evolutionary erosion of yeast sex chromosomes by mating-type switching accidents.</title>
        <authorList>
            <person name="Gordon J.L."/>
            <person name="Armisen D."/>
            <person name="Proux-Wera E."/>
            <person name="Oheigeartaigh S.S."/>
            <person name="Byrne K.P."/>
            <person name="Wolfe K.H."/>
        </authorList>
    </citation>
    <scope>NUCLEOTIDE SEQUENCE [LARGE SCALE GENOMIC DNA]</scope>
    <source>
        <strain evidence="12">ATCC 34711 / CBS 6284 / DSM 70876 / NBRC 10599 / NRRL Y-10934 / UCD 77-7</strain>
    </source>
</reference>
<keyword evidence="12" id="KW-1185">Reference proteome</keyword>
<accession>I2GZ18</accession>
<keyword evidence="6 9" id="KW-0472">Membrane</keyword>